<proteinExistence type="predicted"/>
<evidence type="ECO:0000313" key="3">
    <source>
        <dbReference type="Proteomes" id="UP000510844"/>
    </source>
</evidence>
<feature type="compositionally biased region" description="Pro residues" evidence="1">
    <location>
        <begin position="33"/>
        <end position="49"/>
    </location>
</feature>
<evidence type="ECO:0000313" key="2">
    <source>
        <dbReference type="EMBL" id="QLQ37277.1"/>
    </source>
</evidence>
<dbReference type="InterPro" id="IPR028974">
    <property type="entry name" value="TSP_type-3_rpt"/>
</dbReference>
<dbReference type="EMBL" id="CP059322">
    <property type="protein sequence ID" value="QLQ37277.1"/>
    <property type="molecule type" value="Genomic_DNA"/>
</dbReference>
<name>A0A7L6B5Q0_9ACTN</name>
<dbReference type="RefSeq" id="WP_181569766.1">
    <property type="nucleotide sequence ID" value="NZ_CP059322.2"/>
</dbReference>
<protein>
    <submittedName>
        <fullName evidence="2">Uncharacterized protein</fullName>
    </submittedName>
</protein>
<accession>A0A7L6B5Q0</accession>
<evidence type="ECO:0000256" key="1">
    <source>
        <dbReference type="SAM" id="MobiDB-lite"/>
    </source>
</evidence>
<feature type="region of interest" description="Disordered" evidence="1">
    <location>
        <begin position="1"/>
        <end position="63"/>
    </location>
</feature>
<dbReference type="Proteomes" id="UP000510844">
    <property type="component" value="Chromosome"/>
</dbReference>
<dbReference type="AlphaFoldDB" id="A0A7L6B5Q0"/>
<reference evidence="2 3" key="2">
    <citation type="journal article" date="2021" name="Mar. Drugs">
        <title>A New Micromonospora Strain with Antibiotic Activity Isolated from the Microbiome of a Mid-Atlantic Deep-Sea Sponge.</title>
        <authorList>
            <person name="Back C.R."/>
            <person name="Stennett H.L."/>
            <person name="Williams S.E."/>
            <person name="Wang L."/>
            <person name="Ojeda Gomez J."/>
            <person name="Abdulle O.M."/>
            <person name="Duffy T."/>
            <person name="Neal C."/>
            <person name="Mantell J."/>
            <person name="Jepson M.A."/>
            <person name="Hendry K.R."/>
            <person name="Powell D."/>
            <person name="Stach J.E.M."/>
            <person name="Essex-Lopresti A.E."/>
            <person name="Willis C.L."/>
            <person name="Curnow P."/>
            <person name="Race P.R."/>
        </authorList>
    </citation>
    <scope>NUCLEOTIDE SEQUENCE [LARGE SCALE GENOMIC DNA]</scope>
    <source>
        <strain evidence="2 3">28ISP2-46</strain>
    </source>
</reference>
<sequence>MSSYRDPSLHGDVYPSEEEIDPTGVGPDLTAPVPAPTPEPEPAPHPGPAPRDGQAHSIVTRHLDGSVEVVTDLDGDGVADVVQVDIDGDGVPDVTYLDSDRDGRLDTVRRA</sequence>
<reference evidence="3" key="1">
    <citation type="submission" date="2020-07" db="EMBL/GenBank/DDBJ databases">
        <title>A new Micromonospora strain with potent antibiotic activity isolated from the microbiome of a mid-Atlantic deep-sea sponge.</title>
        <authorList>
            <person name="Back C.R."/>
            <person name="Stennett H.L."/>
            <person name="Williams S.E."/>
            <person name="Wang L."/>
            <person name="Ojeda Gomez J."/>
            <person name="Abdulle O.M."/>
            <person name="Duffy T."/>
            <person name="Hendry K.R."/>
            <person name="Powell D."/>
            <person name="Stach J.E."/>
            <person name="Essex-Lopresti A.E."/>
            <person name="Willis C.L."/>
            <person name="Curnow P."/>
            <person name="Race P.R."/>
        </authorList>
    </citation>
    <scope>NUCLEOTIDE SEQUENCE [LARGE SCALE GENOMIC DNA]</scope>
    <source>
        <strain evidence="3">28ISP2-46</strain>
    </source>
</reference>
<feature type="compositionally biased region" description="Basic and acidic residues" evidence="1">
    <location>
        <begin position="98"/>
        <end position="111"/>
    </location>
</feature>
<dbReference type="GO" id="GO:0005509">
    <property type="term" value="F:calcium ion binding"/>
    <property type="evidence" value="ECO:0007669"/>
    <property type="project" value="InterPro"/>
</dbReference>
<keyword evidence="3" id="KW-1185">Reference proteome</keyword>
<feature type="region of interest" description="Disordered" evidence="1">
    <location>
        <begin position="88"/>
        <end position="111"/>
    </location>
</feature>
<dbReference type="SUPFAM" id="SSF103647">
    <property type="entry name" value="TSP type-3 repeat"/>
    <property type="match status" value="1"/>
</dbReference>
<gene>
    <name evidence="2" type="ORF">H1D33_29360</name>
</gene>
<organism evidence="2 3">
    <name type="scientific">Micromonospora robiginosa</name>
    <dbReference type="NCBI Taxonomy" id="2749844"/>
    <lineage>
        <taxon>Bacteria</taxon>
        <taxon>Bacillati</taxon>
        <taxon>Actinomycetota</taxon>
        <taxon>Actinomycetes</taxon>
        <taxon>Micromonosporales</taxon>
        <taxon>Micromonosporaceae</taxon>
        <taxon>Micromonospora</taxon>
    </lineage>
</organism>
<dbReference type="KEGG" id="mfeu:H1D33_29360"/>